<gene>
    <name evidence="1" type="ORF">AMECASPLE_001929</name>
</gene>
<proteinExistence type="predicted"/>
<evidence type="ECO:0000313" key="1">
    <source>
        <dbReference type="EMBL" id="MEQ2302002.1"/>
    </source>
</evidence>
<sequence>MAAINESTLELFTVTYSTGAVLHSSVPGYHDSATVGMKEQYQDTDVMEVKWNSSSIAFIVYTRFSFFFWQYCLLCWQKLMSARLYKRGELKWQKYLQTMLVCMRKSSRFHPRHKETA</sequence>
<organism evidence="1 2">
    <name type="scientific">Ameca splendens</name>
    <dbReference type="NCBI Taxonomy" id="208324"/>
    <lineage>
        <taxon>Eukaryota</taxon>
        <taxon>Metazoa</taxon>
        <taxon>Chordata</taxon>
        <taxon>Craniata</taxon>
        <taxon>Vertebrata</taxon>
        <taxon>Euteleostomi</taxon>
        <taxon>Actinopterygii</taxon>
        <taxon>Neopterygii</taxon>
        <taxon>Teleostei</taxon>
        <taxon>Neoteleostei</taxon>
        <taxon>Acanthomorphata</taxon>
        <taxon>Ovalentaria</taxon>
        <taxon>Atherinomorphae</taxon>
        <taxon>Cyprinodontiformes</taxon>
        <taxon>Goodeidae</taxon>
        <taxon>Ameca</taxon>
    </lineage>
</organism>
<protein>
    <submittedName>
        <fullName evidence="1">Uncharacterized protein</fullName>
    </submittedName>
</protein>
<accession>A0ABV0Z7Y9</accession>
<name>A0ABV0Z7Y9_9TELE</name>
<reference evidence="1 2" key="1">
    <citation type="submission" date="2021-06" db="EMBL/GenBank/DDBJ databases">
        <authorList>
            <person name="Palmer J.M."/>
        </authorList>
    </citation>
    <scope>NUCLEOTIDE SEQUENCE [LARGE SCALE GENOMIC DNA]</scope>
    <source>
        <strain evidence="1 2">AS_MEX2019</strain>
        <tissue evidence="1">Muscle</tissue>
    </source>
</reference>
<dbReference type="EMBL" id="JAHRIP010056496">
    <property type="protein sequence ID" value="MEQ2302002.1"/>
    <property type="molecule type" value="Genomic_DNA"/>
</dbReference>
<evidence type="ECO:0000313" key="2">
    <source>
        <dbReference type="Proteomes" id="UP001469553"/>
    </source>
</evidence>
<comment type="caution">
    <text evidence="1">The sequence shown here is derived from an EMBL/GenBank/DDBJ whole genome shotgun (WGS) entry which is preliminary data.</text>
</comment>
<dbReference type="Proteomes" id="UP001469553">
    <property type="component" value="Unassembled WGS sequence"/>
</dbReference>
<keyword evidence="2" id="KW-1185">Reference proteome</keyword>